<dbReference type="Gene3D" id="1.10.8.350">
    <property type="entry name" value="Bacterial muramidase"/>
    <property type="match status" value="1"/>
</dbReference>
<feature type="domain" description="Transglycosylase SLT" evidence="2">
    <location>
        <begin position="38"/>
        <end position="243"/>
    </location>
</feature>
<dbReference type="GO" id="GO:0009253">
    <property type="term" value="P:peptidoglycan catabolic process"/>
    <property type="evidence" value="ECO:0007669"/>
    <property type="project" value="TreeGrafter"/>
</dbReference>
<proteinExistence type="predicted"/>
<dbReference type="PANTHER" id="PTHR30163:SF8">
    <property type="entry name" value="LYTIC MUREIN TRANSGLYCOSYLASE"/>
    <property type="match status" value="1"/>
</dbReference>
<dbReference type="Gene3D" id="1.10.530.10">
    <property type="match status" value="1"/>
</dbReference>
<protein>
    <submittedName>
        <fullName evidence="3">Lytic murein transglycosylase</fullName>
    </submittedName>
</protein>
<evidence type="ECO:0000256" key="1">
    <source>
        <dbReference type="SAM" id="SignalP"/>
    </source>
</evidence>
<evidence type="ECO:0000313" key="3">
    <source>
        <dbReference type="EMBL" id="TCO14127.1"/>
    </source>
</evidence>
<dbReference type="EMBL" id="SLWL01000004">
    <property type="protein sequence ID" value="TCO14127.1"/>
    <property type="molecule type" value="Genomic_DNA"/>
</dbReference>
<dbReference type="CDD" id="cd13399">
    <property type="entry name" value="Slt35-like"/>
    <property type="match status" value="1"/>
</dbReference>
<dbReference type="FunFam" id="1.10.8.350:FF:000001">
    <property type="entry name" value="Lytic murein transglycosylase B"/>
    <property type="match status" value="1"/>
</dbReference>
<dbReference type="AlphaFoldDB" id="A0A4R2GUH7"/>
<feature type="signal peptide" evidence="1">
    <location>
        <begin position="1"/>
        <end position="28"/>
    </location>
</feature>
<dbReference type="InterPro" id="IPR043426">
    <property type="entry name" value="MltB-like"/>
</dbReference>
<accession>A0A4R2GUH7</accession>
<gene>
    <name evidence="3" type="ORF">EV666_10479</name>
</gene>
<dbReference type="Pfam" id="PF13406">
    <property type="entry name" value="SLT_2"/>
    <property type="match status" value="1"/>
</dbReference>
<keyword evidence="1" id="KW-0732">Signal</keyword>
<dbReference type="Proteomes" id="UP000294881">
    <property type="component" value="Unassembled WGS sequence"/>
</dbReference>
<dbReference type="NCBIfam" id="TIGR02283">
    <property type="entry name" value="MltB_2"/>
    <property type="match status" value="1"/>
</dbReference>
<dbReference type="PANTHER" id="PTHR30163">
    <property type="entry name" value="MEMBRANE-BOUND LYTIC MUREIN TRANSGLYCOSYLASE B"/>
    <property type="match status" value="1"/>
</dbReference>
<dbReference type="InterPro" id="IPR023346">
    <property type="entry name" value="Lysozyme-like_dom_sf"/>
</dbReference>
<keyword evidence="4" id="KW-1185">Reference proteome</keyword>
<organism evidence="3 4">
    <name type="scientific">Camelimonas lactis</name>
    <dbReference type="NCBI Taxonomy" id="659006"/>
    <lineage>
        <taxon>Bacteria</taxon>
        <taxon>Pseudomonadati</taxon>
        <taxon>Pseudomonadota</taxon>
        <taxon>Alphaproteobacteria</taxon>
        <taxon>Hyphomicrobiales</taxon>
        <taxon>Chelatococcaceae</taxon>
        <taxon>Camelimonas</taxon>
    </lineage>
</organism>
<dbReference type="InterPro" id="IPR011970">
    <property type="entry name" value="MltB_2"/>
</dbReference>
<evidence type="ECO:0000313" key="4">
    <source>
        <dbReference type="Proteomes" id="UP000294881"/>
    </source>
</evidence>
<comment type="caution">
    <text evidence="3">The sequence shown here is derived from an EMBL/GenBank/DDBJ whole genome shotgun (WGS) entry which is preliminary data.</text>
</comment>
<dbReference type="OrthoDB" id="9808544at2"/>
<dbReference type="GO" id="GO:0008933">
    <property type="term" value="F:peptidoglycan lytic transglycosylase activity"/>
    <property type="evidence" value="ECO:0007669"/>
    <property type="project" value="TreeGrafter"/>
</dbReference>
<dbReference type="InterPro" id="IPR031304">
    <property type="entry name" value="SLT_2"/>
</dbReference>
<feature type="chain" id="PRO_5020741207" evidence="1">
    <location>
        <begin position="29"/>
        <end position="275"/>
    </location>
</feature>
<evidence type="ECO:0000259" key="2">
    <source>
        <dbReference type="Pfam" id="PF13406"/>
    </source>
</evidence>
<sequence length="275" mass="29967">MNFGSMRGLAIAALAGAGMTLAATAASAAQCGNGPEGFGAWLAQFKQEAAAAGIRPAVINAALGDVAYDRRVIGLDRNQKHFRVSFEKFIANRVSPGRIAKGRQMMQRHASTLRRIEQQYGVPGEIVVAIWGMETDYGVVRGNTPAFRALSTLAYDCRRSSFFTRQLMDALRVVQRGDLSPQQMRGAWAGEIGQAQFMPSAYYNYAVDYDGNGHADLINSSADTLGSIANYLRGHGWSRGAGYHPGQPNFAVMREWNKAEVYARALGYFADKLKN</sequence>
<dbReference type="SUPFAM" id="SSF53955">
    <property type="entry name" value="Lysozyme-like"/>
    <property type="match status" value="1"/>
</dbReference>
<reference evidence="3 4" key="1">
    <citation type="submission" date="2019-03" db="EMBL/GenBank/DDBJ databases">
        <title>Genomic Encyclopedia of Type Strains, Phase IV (KMG-IV): sequencing the most valuable type-strain genomes for metagenomic binning, comparative biology and taxonomic classification.</title>
        <authorList>
            <person name="Goeker M."/>
        </authorList>
    </citation>
    <scope>NUCLEOTIDE SEQUENCE [LARGE SCALE GENOMIC DNA]</scope>
    <source>
        <strain evidence="3 4">DSM 22958</strain>
    </source>
</reference>
<name>A0A4R2GUH7_9HYPH</name>